<dbReference type="OrthoDB" id="3010248at2759"/>
<gene>
    <name evidence="3" type="ORF">FGG08_005391</name>
</gene>
<feature type="transmembrane region" description="Helical" evidence="2">
    <location>
        <begin position="477"/>
        <end position="499"/>
    </location>
</feature>
<name>A0A9P8HYI9_9PEZI</name>
<comment type="caution">
    <text evidence="3">The sequence shown here is derived from an EMBL/GenBank/DDBJ whole genome shotgun (WGS) entry which is preliminary data.</text>
</comment>
<keyword evidence="4" id="KW-1185">Reference proteome</keyword>
<sequence length="720" mass="80075">MFTLVRRKELGGMRSSRIVATALALLFYHSVVTAFSFKRNVNFSACWVDEVQGLNVSNYSDPYQWWDWDVTHTNRTNQTHPQLSLLGCEKLCGDGYQLWPLSDTFLRLVIWVFPLVALIAHFHFAPLGAGNMVFVVFHLIGDPIDSMWSMLTRTEVNRRFYRRAIETGFDGREHIATIWAAYDELGWQEPTGYFLRNPQNRDTASSRPPSPEPRPSGGSTDVVVIVDRTTPQQAYRTASSSSADLSEPESSSASWIGAIFQKMTGWAWRLPREARVPQQYSEIYVGPTEAESFYIRLASHRLTSNRSESQLGTWFAILALLTSLAGAYIRTWTMQTNSQTSHTIAIVCLLFILLPLVKISGDIGCFTSPSAAVDILFELRRNLRILSVQEGNPRPPLFPPLSRGGNSWDSTTTSSQPREGSFETIEEASMLEHRTESEVVPEWPKRAPWMGMNSSWRPCKHIMTTGAHSTQDRGSGLLFVISALFAIVGYVPALLLAYFTPTVGFGCRSMAWTLILAAWTASVILDELSKSFVPSAKSLYYCTWVKDGVIFIFVIGTITAVQLGFFNNCYCITDALTLHGNAHADIGPQSTRDFNSGWKRWLSLPLTSLIILGIIFWAISISGGGGRTLLCKSQSDRQGELQALLNKRRQIPLIETGNTPNQIAHVASSASKPSVHRRRAGNSQSFAMDTLRPSAENSGTTLAAKHPSRSVSQDSSRPPP</sequence>
<feature type="transmembrane region" description="Helical" evidence="2">
    <location>
        <begin position="549"/>
        <end position="566"/>
    </location>
</feature>
<feature type="region of interest" description="Disordered" evidence="1">
    <location>
        <begin position="197"/>
        <end position="222"/>
    </location>
</feature>
<feature type="transmembrane region" description="Helical" evidence="2">
    <location>
        <begin position="311"/>
        <end position="329"/>
    </location>
</feature>
<feature type="compositionally biased region" description="Polar residues" evidence="1">
    <location>
        <begin position="709"/>
        <end position="720"/>
    </location>
</feature>
<keyword evidence="2" id="KW-1133">Transmembrane helix</keyword>
<evidence type="ECO:0000313" key="3">
    <source>
        <dbReference type="EMBL" id="KAH0537941.1"/>
    </source>
</evidence>
<feature type="compositionally biased region" description="Polar residues" evidence="1">
    <location>
        <begin position="404"/>
        <end position="418"/>
    </location>
</feature>
<feature type="transmembrane region" description="Helical" evidence="2">
    <location>
        <begin position="341"/>
        <end position="357"/>
    </location>
</feature>
<evidence type="ECO:0000256" key="2">
    <source>
        <dbReference type="SAM" id="Phobius"/>
    </source>
</evidence>
<dbReference type="Proteomes" id="UP000698800">
    <property type="component" value="Unassembled WGS sequence"/>
</dbReference>
<keyword evidence="2" id="KW-0812">Transmembrane</keyword>
<organism evidence="3 4">
    <name type="scientific">Glutinoglossum americanum</name>
    <dbReference type="NCBI Taxonomy" id="1670608"/>
    <lineage>
        <taxon>Eukaryota</taxon>
        <taxon>Fungi</taxon>
        <taxon>Dikarya</taxon>
        <taxon>Ascomycota</taxon>
        <taxon>Pezizomycotina</taxon>
        <taxon>Geoglossomycetes</taxon>
        <taxon>Geoglossales</taxon>
        <taxon>Geoglossaceae</taxon>
        <taxon>Glutinoglossum</taxon>
    </lineage>
</organism>
<proteinExistence type="predicted"/>
<keyword evidence="2" id="KW-0472">Membrane</keyword>
<protein>
    <submittedName>
        <fullName evidence="3">Uncharacterized protein</fullName>
    </submittedName>
</protein>
<dbReference type="AlphaFoldDB" id="A0A9P8HYI9"/>
<dbReference type="EMBL" id="JAGHQL010000127">
    <property type="protein sequence ID" value="KAH0537941.1"/>
    <property type="molecule type" value="Genomic_DNA"/>
</dbReference>
<evidence type="ECO:0000313" key="4">
    <source>
        <dbReference type="Proteomes" id="UP000698800"/>
    </source>
</evidence>
<feature type="region of interest" description="Disordered" evidence="1">
    <location>
        <begin position="394"/>
        <end position="420"/>
    </location>
</feature>
<feature type="transmembrane region" description="Helical" evidence="2">
    <location>
        <begin position="108"/>
        <end position="140"/>
    </location>
</feature>
<accession>A0A9P8HYI9</accession>
<feature type="region of interest" description="Disordered" evidence="1">
    <location>
        <begin position="666"/>
        <end position="720"/>
    </location>
</feature>
<reference evidence="3" key="1">
    <citation type="submission" date="2021-03" db="EMBL/GenBank/DDBJ databases">
        <title>Comparative genomics and phylogenomic investigation of the class Geoglossomycetes provide insights into ecological specialization and systematics.</title>
        <authorList>
            <person name="Melie T."/>
            <person name="Pirro S."/>
            <person name="Miller A.N."/>
            <person name="Quandt A."/>
        </authorList>
    </citation>
    <scope>NUCLEOTIDE SEQUENCE</scope>
    <source>
        <strain evidence="3">GBOQ0MN5Z8</strain>
    </source>
</reference>
<feature type="transmembrane region" description="Helical" evidence="2">
    <location>
        <begin position="601"/>
        <end position="619"/>
    </location>
</feature>
<evidence type="ECO:0000256" key="1">
    <source>
        <dbReference type="SAM" id="MobiDB-lite"/>
    </source>
</evidence>